<evidence type="ECO:0000313" key="1">
    <source>
        <dbReference type="EMBL" id="UNZ04243.1"/>
    </source>
</evidence>
<accession>A0ABY3Z289</accession>
<proteinExistence type="predicted"/>
<dbReference type="Proteomes" id="UP000829494">
    <property type="component" value="Chromosome"/>
</dbReference>
<reference evidence="1 2" key="1">
    <citation type="submission" date="2022-03" db="EMBL/GenBank/DDBJ databases">
        <title>Complete genome of Streptomyces rimosus ssp. rimosus R7 (=ATCC 10970).</title>
        <authorList>
            <person name="Beganovic S."/>
            <person name="Ruckert C."/>
            <person name="Busche T."/>
            <person name="Kalinowski J."/>
            <person name="Wittmann C."/>
        </authorList>
    </citation>
    <scope>NUCLEOTIDE SEQUENCE [LARGE SCALE GENOMIC DNA]</scope>
    <source>
        <strain evidence="1 2">R7</strain>
    </source>
</reference>
<sequence length="74" mass="8205">MSCTEGTGTHFFILTVESPGYAMCTQTGTFTPRPGSTREEAFNRIYAQVVRGKPELARPNVVFFSLDRNDLEAS</sequence>
<organism evidence="1 2">
    <name type="scientific">Streptomyces rimosus subsp. rimosus</name>
    <dbReference type="NCBI Taxonomy" id="132474"/>
    <lineage>
        <taxon>Bacteria</taxon>
        <taxon>Bacillati</taxon>
        <taxon>Actinomycetota</taxon>
        <taxon>Actinomycetes</taxon>
        <taxon>Kitasatosporales</taxon>
        <taxon>Streptomycetaceae</taxon>
        <taxon>Streptomyces</taxon>
    </lineage>
</organism>
<keyword evidence="2" id="KW-1185">Reference proteome</keyword>
<protein>
    <submittedName>
        <fullName evidence="1">Uncharacterized protein</fullName>
    </submittedName>
</protein>
<gene>
    <name evidence="1" type="ORF">SRIMR7_18975</name>
</gene>
<dbReference type="GeneID" id="66856664"/>
<name>A0ABY3Z289_STRRM</name>
<dbReference type="EMBL" id="CP094298">
    <property type="protein sequence ID" value="UNZ04243.1"/>
    <property type="molecule type" value="Genomic_DNA"/>
</dbReference>
<dbReference type="RefSeq" id="WP_003983511.1">
    <property type="nucleotide sequence ID" value="NZ_CP043497.1"/>
</dbReference>
<evidence type="ECO:0000313" key="2">
    <source>
        <dbReference type="Proteomes" id="UP000829494"/>
    </source>
</evidence>